<gene>
    <name evidence="2" type="ORF">Tci_551067</name>
</gene>
<feature type="compositionally biased region" description="Low complexity" evidence="1">
    <location>
        <begin position="131"/>
        <end position="140"/>
    </location>
</feature>
<evidence type="ECO:0000313" key="2">
    <source>
        <dbReference type="EMBL" id="GEZ79094.1"/>
    </source>
</evidence>
<sequence>DGGKGTWGGRVRGFGIVSVVLGAQETALGRGEFWWEKRFREHLIDEEINKLVKGAENVEKVEVNSFTLRQDDTQTIPDTRLEPRSDKESLEVEIIAEVQPFNINEAEEESTEDDYELKQNEKGKHVEESRTTSSPITTRSLRIHSTLISSDTEKLQESIETDPTPSSSTPSSSLPKFNITATNRFLSLFKPKPGRFKHYKSFFQELQGRYGYLFGHLKTRFMLRMKFNALAQYLQKIIEKSLPDMVDNHINEFTNKQVLLYHTQGLITKREKNQADVAKMIADAIHQERKNLRLEISLQINDSITNHIPSQ</sequence>
<dbReference type="AlphaFoldDB" id="A0A699INU6"/>
<accession>A0A699INU6</accession>
<feature type="non-terminal residue" evidence="2">
    <location>
        <position position="311"/>
    </location>
</feature>
<organism evidence="2">
    <name type="scientific">Tanacetum cinerariifolium</name>
    <name type="common">Dalmatian daisy</name>
    <name type="synonym">Chrysanthemum cinerariifolium</name>
    <dbReference type="NCBI Taxonomy" id="118510"/>
    <lineage>
        <taxon>Eukaryota</taxon>
        <taxon>Viridiplantae</taxon>
        <taxon>Streptophyta</taxon>
        <taxon>Embryophyta</taxon>
        <taxon>Tracheophyta</taxon>
        <taxon>Spermatophyta</taxon>
        <taxon>Magnoliopsida</taxon>
        <taxon>eudicotyledons</taxon>
        <taxon>Gunneridae</taxon>
        <taxon>Pentapetalae</taxon>
        <taxon>asterids</taxon>
        <taxon>campanulids</taxon>
        <taxon>Asterales</taxon>
        <taxon>Asteraceae</taxon>
        <taxon>Asteroideae</taxon>
        <taxon>Anthemideae</taxon>
        <taxon>Anthemidinae</taxon>
        <taxon>Tanacetum</taxon>
    </lineage>
</organism>
<dbReference type="EMBL" id="BKCJ010324070">
    <property type="protein sequence ID" value="GEZ79094.1"/>
    <property type="molecule type" value="Genomic_DNA"/>
</dbReference>
<feature type="non-terminal residue" evidence="2">
    <location>
        <position position="1"/>
    </location>
</feature>
<evidence type="ECO:0000256" key="1">
    <source>
        <dbReference type="SAM" id="MobiDB-lite"/>
    </source>
</evidence>
<comment type="caution">
    <text evidence="2">The sequence shown here is derived from an EMBL/GenBank/DDBJ whole genome shotgun (WGS) entry which is preliminary data.</text>
</comment>
<reference evidence="2" key="1">
    <citation type="journal article" date="2019" name="Sci. Rep.">
        <title>Draft genome of Tanacetum cinerariifolium, the natural source of mosquito coil.</title>
        <authorList>
            <person name="Yamashiro T."/>
            <person name="Shiraishi A."/>
            <person name="Satake H."/>
            <person name="Nakayama K."/>
        </authorList>
    </citation>
    <scope>NUCLEOTIDE SEQUENCE</scope>
</reference>
<feature type="compositionally biased region" description="Basic and acidic residues" evidence="1">
    <location>
        <begin position="116"/>
        <end position="130"/>
    </location>
</feature>
<protein>
    <submittedName>
        <fullName evidence="2">Uncharacterized protein</fullName>
    </submittedName>
</protein>
<feature type="compositionally biased region" description="Low complexity" evidence="1">
    <location>
        <begin position="163"/>
        <end position="173"/>
    </location>
</feature>
<feature type="compositionally biased region" description="Acidic residues" evidence="1">
    <location>
        <begin position="105"/>
        <end position="115"/>
    </location>
</feature>
<proteinExistence type="predicted"/>
<feature type="region of interest" description="Disordered" evidence="1">
    <location>
        <begin position="102"/>
        <end position="175"/>
    </location>
</feature>
<name>A0A699INU6_TANCI</name>